<gene>
    <name evidence="1" type="ORF">FBZ93_101355</name>
</gene>
<evidence type="ECO:0008006" key="3">
    <source>
        <dbReference type="Google" id="ProtNLM"/>
    </source>
</evidence>
<evidence type="ECO:0000313" key="2">
    <source>
        <dbReference type="Proteomes" id="UP000321304"/>
    </source>
</evidence>
<organism evidence="1 2">
    <name type="scientific">Bradyrhizobium macuxiense</name>
    <dbReference type="NCBI Taxonomy" id="1755647"/>
    <lineage>
        <taxon>Bacteria</taxon>
        <taxon>Pseudomonadati</taxon>
        <taxon>Pseudomonadota</taxon>
        <taxon>Alphaproteobacteria</taxon>
        <taxon>Hyphomicrobiales</taxon>
        <taxon>Nitrobacteraceae</taxon>
        <taxon>Bradyrhizobium</taxon>
    </lineage>
</organism>
<sequence length="149" mass="16418">MRQHSAELPPSRRIEFAQCAAKRLCWAGDNGATNCMIRNGLYHITVEFLDGISGGNQGVMVLRDGQMRGGDSFFYAYGSYTAAGGKWKGEVTNEEHSPTYGERPVWERKVVTIGFTGTYTDETAEGDGMALAGKQSIRFRSKLRLLVAD</sequence>
<protein>
    <recommendedName>
        <fullName evidence="3">T3SS negative regulator,GrlR</fullName>
    </recommendedName>
</protein>
<accession>A0A560MIE0</accession>
<comment type="caution">
    <text evidence="1">The sequence shown here is derived from an EMBL/GenBank/DDBJ whole genome shotgun (WGS) entry which is preliminary data.</text>
</comment>
<dbReference type="InterPro" id="IPR043019">
    <property type="entry name" value="GrlR_sf"/>
</dbReference>
<name>A0A560MIE0_9BRAD</name>
<dbReference type="AlphaFoldDB" id="A0A560MIE0"/>
<evidence type="ECO:0000313" key="1">
    <source>
        <dbReference type="EMBL" id="TWC07064.1"/>
    </source>
</evidence>
<dbReference type="EMBL" id="VITY01000001">
    <property type="protein sequence ID" value="TWC07064.1"/>
    <property type="molecule type" value="Genomic_DNA"/>
</dbReference>
<proteinExistence type="predicted"/>
<reference evidence="1 2" key="1">
    <citation type="submission" date="2019-06" db="EMBL/GenBank/DDBJ databases">
        <title>Genomic Encyclopedia of Type Strains, Phase IV (KMG-V): Genome sequencing to study the core and pangenomes of soil and plant-associated prokaryotes.</title>
        <authorList>
            <person name="Whitman W."/>
        </authorList>
    </citation>
    <scope>NUCLEOTIDE SEQUENCE [LARGE SCALE GENOMIC DNA]</scope>
    <source>
        <strain evidence="1 2">BR 10355</strain>
    </source>
</reference>
<dbReference type="Proteomes" id="UP000321304">
    <property type="component" value="Unassembled WGS sequence"/>
</dbReference>
<dbReference type="Gene3D" id="2.40.128.380">
    <property type="entry name" value="T3SS negative regulator GrlR"/>
    <property type="match status" value="1"/>
</dbReference>
<keyword evidence="2" id="KW-1185">Reference proteome</keyword>